<accession>A0ABD0XVJ7</accession>
<proteinExistence type="predicted"/>
<name>A0ABD0XVJ7_9HEMI</name>
<feature type="transmembrane region" description="Helical" evidence="1">
    <location>
        <begin position="43"/>
        <end position="61"/>
    </location>
</feature>
<evidence type="ECO:0000313" key="3">
    <source>
        <dbReference type="Proteomes" id="UP001558652"/>
    </source>
</evidence>
<dbReference type="AlphaFoldDB" id="A0ABD0XVJ7"/>
<dbReference type="EMBL" id="JBFDAA010000023">
    <property type="protein sequence ID" value="KAL1110275.1"/>
    <property type="molecule type" value="Genomic_DNA"/>
</dbReference>
<evidence type="ECO:0000256" key="1">
    <source>
        <dbReference type="SAM" id="Phobius"/>
    </source>
</evidence>
<keyword evidence="1" id="KW-1133">Transmembrane helix</keyword>
<sequence>MSSATFVDRIDPFAKRSLKKKKKSQGSSRYRNSADVELQTLPLLKGIITVYYVLYFILALISNCVGTPRLSEPFGNFDLGHGTSLRIGRLYSFLMLKTFSFCQLHNI</sequence>
<keyword evidence="1" id="KW-0812">Transmembrane</keyword>
<protein>
    <submittedName>
        <fullName evidence="2">Uncharacterized protein</fullName>
    </submittedName>
</protein>
<gene>
    <name evidence="2" type="ORF">AAG570_008352</name>
</gene>
<reference evidence="2 3" key="1">
    <citation type="submission" date="2024-07" db="EMBL/GenBank/DDBJ databases">
        <title>Chromosome-level genome assembly of the water stick insect Ranatra chinensis (Heteroptera: Nepidae).</title>
        <authorList>
            <person name="Liu X."/>
        </authorList>
    </citation>
    <scope>NUCLEOTIDE SEQUENCE [LARGE SCALE GENOMIC DNA]</scope>
    <source>
        <strain evidence="2">Cailab_2021Rc</strain>
        <tissue evidence="2">Muscle</tissue>
    </source>
</reference>
<comment type="caution">
    <text evidence="2">The sequence shown here is derived from an EMBL/GenBank/DDBJ whole genome shotgun (WGS) entry which is preliminary data.</text>
</comment>
<evidence type="ECO:0000313" key="2">
    <source>
        <dbReference type="EMBL" id="KAL1110275.1"/>
    </source>
</evidence>
<dbReference type="Proteomes" id="UP001558652">
    <property type="component" value="Unassembled WGS sequence"/>
</dbReference>
<organism evidence="2 3">
    <name type="scientific">Ranatra chinensis</name>
    <dbReference type="NCBI Taxonomy" id="642074"/>
    <lineage>
        <taxon>Eukaryota</taxon>
        <taxon>Metazoa</taxon>
        <taxon>Ecdysozoa</taxon>
        <taxon>Arthropoda</taxon>
        <taxon>Hexapoda</taxon>
        <taxon>Insecta</taxon>
        <taxon>Pterygota</taxon>
        <taxon>Neoptera</taxon>
        <taxon>Paraneoptera</taxon>
        <taxon>Hemiptera</taxon>
        <taxon>Heteroptera</taxon>
        <taxon>Panheteroptera</taxon>
        <taxon>Nepomorpha</taxon>
        <taxon>Nepidae</taxon>
        <taxon>Ranatrinae</taxon>
        <taxon>Ranatra</taxon>
    </lineage>
</organism>
<keyword evidence="3" id="KW-1185">Reference proteome</keyword>
<keyword evidence="1" id="KW-0472">Membrane</keyword>